<comment type="caution">
    <text evidence="13">The sequence shown here is derived from an EMBL/GenBank/DDBJ whole genome shotgun (WGS) entry which is preliminary data.</text>
</comment>
<dbReference type="SUPFAM" id="SSF101941">
    <property type="entry name" value="NAC domain"/>
    <property type="match status" value="1"/>
</dbReference>
<dbReference type="Pfam" id="PF02365">
    <property type="entry name" value="NAM"/>
    <property type="match status" value="1"/>
</dbReference>
<reference evidence="13" key="1">
    <citation type="submission" date="2023-03" db="EMBL/GenBank/DDBJ databases">
        <title>Chromosome-scale reference genome and RAD-based genetic map of yellow starthistle (Centaurea solstitialis) reveal putative structural variation and QTLs associated with invader traits.</title>
        <authorList>
            <person name="Reatini B."/>
            <person name="Cang F.A."/>
            <person name="Jiang Q."/>
            <person name="Mckibben M.T.W."/>
            <person name="Barker M.S."/>
            <person name="Rieseberg L.H."/>
            <person name="Dlugosch K.M."/>
        </authorList>
    </citation>
    <scope>NUCLEOTIDE SEQUENCE</scope>
    <source>
        <strain evidence="13">CAN-66</strain>
        <tissue evidence="13">Leaf</tissue>
    </source>
</reference>
<feature type="compositionally biased region" description="Polar residues" evidence="11">
    <location>
        <begin position="233"/>
        <end position="244"/>
    </location>
</feature>
<keyword evidence="7" id="KW-0472">Membrane</keyword>
<evidence type="ECO:0000256" key="9">
    <source>
        <dbReference type="ARBA" id="ARBA00023163"/>
    </source>
</evidence>
<feature type="compositionally biased region" description="Polar residues" evidence="11">
    <location>
        <begin position="177"/>
        <end position="188"/>
    </location>
</feature>
<evidence type="ECO:0000256" key="10">
    <source>
        <dbReference type="ARBA" id="ARBA00023242"/>
    </source>
</evidence>
<evidence type="ECO:0000256" key="11">
    <source>
        <dbReference type="SAM" id="MobiDB-lite"/>
    </source>
</evidence>
<dbReference type="GO" id="GO:0000976">
    <property type="term" value="F:transcription cis-regulatory region binding"/>
    <property type="evidence" value="ECO:0007669"/>
    <property type="project" value="UniProtKB-ARBA"/>
</dbReference>
<dbReference type="AlphaFoldDB" id="A0AA38T8F7"/>
<feature type="region of interest" description="Disordered" evidence="11">
    <location>
        <begin position="216"/>
        <end position="252"/>
    </location>
</feature>
<proteinExistence type="predicted"/>
<gene>
    <name evidence="13" type="ORF">OSB04_025910</name>
</gene>
<evidence type="ECO:0000256" key="7">
    <source>
        <dbReference type="ARBA" id="ARBA00023136"/>
    </source>
</evidence>
<accession>A0AA38T8F7</accession>
<organism evidence="13 14">
    <name type="scientific">Centaurea solstitialis</name>
    <name type="common">yellow star-thistle</name>
    <dbReference type="NCBI Taxonomy" id="347529"/>
    <lineage>
        <taxon>Eukaryota</taxon>
        <taxon>Viridiplantae</taxon>
        <taxon>Streptophyta</taxon>
        <taxon>Embryophyta</taxon>
        <taxon>Tracheophyta</taxon>
        <taxon>Spermatophyta</taxon>
        <taxon>Magnoliopsida</taxon>
        <taxon>eudicotyledons</taxon>
        <taxon>Gunneridae</taxon>
        <taxon>Pentapetalae</taxon>
        <taxon>asterids</taxon>
        <taxon>campanulids</taxon>
        <taxon>Asterales</taxon>
        <taxon>Asteraceae</taxon>
        <taxon>Carduoideae</taxon>
        <taxon>Cardueae</taxon>
        <taxon>Centaureinae</taxon>
        <taxon>Centaurea</taxon>
    </lineage>
</organism>
<evidence type="ECO:0000256" key="3">
    <source>
        <dbReference type="ARBA" id="ARBA00022692"/>
    </source>
</evidence>
<dbReference type="PROSITE" id="PS51005">
    <property type="entry name" value="NAC"/>
    <property type="match status" value="1"/>
</dbReference>
<evidence type="ECO:0000313" key="13">
    <source>
        <dbReference type="EMBL" id="KAJ9546203.1"/>
    </source>
</evidence>
<dbReference type="Gene3D" id="2.170.150.80">
    <property type="entry name" value="NAC domain"/>
    <property type="match status" value="1"/>
</dbReference>
<evidence type="ECO:0000256" key="6">
    <source>
        <dbReference type="ARBA" id="ARBA00023125"/>
    </source>
</evidence>
<evidence type="ECO:0000256" key="1">
    <source>
        <dbReference type="ARBA" id="ARBA00004123"/>
    </source>
</evidence>
<dbReference type="EMBL" id="JARYMX010000006">
    <property type="protein sequence ID" value="KAJ9546203.1"/>
    <property type="molecule type" value="Genomic_DNA"/>
</dbReference>
<dbReference type="InterPro" id="IPR003441">
    <property type="entry name" value="NAC-dom"/>
</dbReference>
<keyword evidence="9" id="KW-0804">Transcription</keyword>
<keyword evidence="4" id="KW-1133">Transmembrane helix</keyword>
<dbReference type="PANTHER" id="PTHR31744">
    <property type="entry name" value="PROTEIN CUP-SHAPED COTYLEDON 2-RELATED"/>
    <property type="match status" value="1"/>
</dbReference>
<evidence type="ECO:0000313" key="14">
    <source>
        <dbReference type="Proteomes" id="UP001172457"/>
    </source>
</evidence>
<comment type="subcellular location">
    <subcellularLocation>
        <location evidence="2">Membrane</location>
        <topology evidence="2">Single-pass membrane protein</topology>
    </subcellularLocation>
    <subcellularLocation>
        <location evidence="1">Nucleus</location>
    </subcellularLocation>
</comment>
<feature type="domain" description="NAC" evidence="12">
    <location>
        <begin position="8"/>
        <end position="160"/>
    </location>
</feature>
<dbReference type="PANTHER" id="PTHR31744:SF216">
    <property type="entry name" value="NAC TRANSCRIPTION FACTOR"/>
    <property type="match status" value="1"/>
</dbReference>
<dbReference type="GO" id="GO:0005634">
    <property type="term" value="C:nucleus"/>
    <property type="evidence" value="ECO:0007669"/>
    <property type="project" value="UniProtKB-SubCell"/>
</dbReference>
<keyword evidence="3" id="KW-0812">Transmembrane</keyword>
<dbReference type="InterPro" id="IPR036093">
    <property type="entry name" value="NAC_dom_sf"/>
</dbReference>
<sequence length="326" mass="37182">MEVSVNPLPVGYRFRPTDEELVNHFLRLKINGADSEVSCIREVDICKNEPWDLPGLSRIQSIDNEWFFFYRKDQKYLSGQRSARATKSGYWKPTGKDRTIKTSKGSIEIGKKKTLVFHSGRAPRGVRTSWVIHEYIPTQAELDGTHPGQTPFVICRLFKKHDGKDEEDDESDASKAIVTSQKQPSSSNHDGEDNVDNIVIPNDISNSSVICRRFKKHDGKDEEDDESDASKAIVTSQKQPSSSNHKGEDNVDDIVLPNDISPFSEVEKDLDDLWGPSPYYTYMESCFRIQDEYNDEVVHEHENLSPLLRAMRKVFECVGLSKCFNF</sequence>
<keyword evidence="10" id="KW-0539">Nucleus</keyword>
<keyword evidence="8" id="KW-0010">Activator</keyword>
<dbReference type="GO" id="GO:0006355">
    <property type="term" value="P:regulation of DNA-templated transcription"/>
    <property type="evidence" value="ECO:0007669"/>
    <property type="project" value="InterPro"/>
</dbReference>
<keyword evidence="14" id="KW-1185">Reference proteome</keyword>
<dbReference type="Proteomes" id="UP001172457">
    <property type="component" value="Chromosome 6"/>
</dbReference>
<evidence type="ECO:0000256" key="8">
    <source>
        <dbReference type="ARBA" id="ARBA00023159"/>
    </source>
</evidence>
<protein>
    <recommendedName>
        <fullName evidence="12">NAC domain-containing protein</fullName>
    </recommendedName>
</protein>
<keyword evidence="5" id="KW-0805">Transcription regulation</keyword>
<evidence type="ECO:0000256" key="4">
    <source>
        <dbReference type="ARBA" id="ARBA00022989"/>
    </source>
</evidence>
<evidence type="ECO:0000256" key="2">
    <source>
        <dbReference type="ARBA" id="ARBA00004167"/>
    </source>
</evidence>
<feature type="region of interest" description="Disordered" evidence="11">
    <location>
        <begin position="163"/>
        <end position="200"/>
    </location>
</feature>
<name>A0AA38T8F7_9ASTR</name>
<evidence type="ECO:0000256" key="5">
    <source>
        <dbReference type="ARBA" id="ARBA00023015"/>
    </source>
</evidence>
<keyword evidence="6" id="KW-0238">DNA-binding</keyword>
<dbReference type="GO" id="GO:0016020">
    <property type="term" value="C:membrane"/>
    <property type="evidence" value="ECO:0007669"/>
    <property type="project" value="UniProtKB-SubCell"/>
</dbReference>
<evidence type="ECO:0000259" key="12">
    <source>
        <dbReference type="PROSITE" id="PS51005"/>
    </source>
</evidence>